<name>A0AA37V2Z0_9BACT</name>
<comment type="caution">
    <text evidence="2">The sequence shown here is derived from an EMBL/GenBank/DDBJ whole genome shotgun (WGS) entry which is preliminary data.</text>
</comment>
<keyword evidence="1" id="KW-1133">Transmembrane helix</keyword>
<evidence type="ECO:0000313" key="3">
    <source>
        <dbReference type="Proteomes" id="UP001161325"/>
    </source>
</evidence>
<dbReference type="RefSeq" id="WP_284352966.1">
    <property type="nucleotide sequence ID" value="NZ_BRXS01000012.1"/>
</dbReference>
<evidence type="ECO:0000256" key="1">
    <source>
        <dbReference type="SAM" id="Phobius"/>
    </source>
</evidence>
<feature type="transmembrane region" description="Helical" evidence="1">
    <location>
        <begin position="106"/>
        <end position="129"/>
    </location>
</feature>
<keyword evidence="1" id="KW-0472">Membrane</keyword>
<organism evidence="2 3">
    <name type="scientific">Roseisolibacter agri</name>
    <dbReference type="NCBI Taxonomy" id="2014610"/>
    <lineage>
        <taxon>Bacteria</taxon>
        <taxon>Pseudomonadati</taxon>
        <taxon>Gemmatimonadota</taxon>
        <taxon>Gemmatimonadia</taxon>
        <taxon>Gemmatimonadales</taxon>
        <taxon>Gemmatimonadaceae</taxon>
        <taxon>Roseisolibacter</taxon>
    </lineage>
</organism>
<feature type="transmembrane region" description="Helical" evidence="1">
    <location>
        <begin position="83"/>
        <end position="100"/>
    </location>
</feature>
<proteinExistence type="predicted"/>
<dbReference type="AlphaFoldDB" id="A0AA37V2Z0"/>
<keyword evidence="3" id="KW-1185">Reference proteome</keyword>
<protein>
    <submittedName>
        <fullName evidence="2">Uncharacterized protein</fullName>
    </submittedName>
</protein>
<sequence length="137" mass="14236">MSRLRPVLGLAVGVVLVVSSAMHSLMGWPGLHAALVAADTPSDLIAGLRIGWHFGGAMILTLGLVSLWSFAQRLRGRAVSLQALRAFAAAYALFGAYALVTGDLNPFFLIFVVPGVLLFVAAGEPAVAVRDALPLAA</sequence>
<evidence type="ECO:0000313" key="2">
    <source>
        <dbReference type="EMBL" id="GLC28570.1"/>
    </source>
</evidence>
<accession>A0AA37V2Z0</accession>
<keyword evidence="1" id="KW-0812">Transmembrane</keyword>
<feature type="transmembrane region" description="Helical" evidence="1">
    <location>
        <begin position="52"/>
        <end position="71"/>
    </location>
</feature>
<dbReference type="EMBL" id="BRXS01000012">
    <property type="protein sequence ID" value="GLC28570.1"/>
    <property type="molecule type" value="Genomic_DNA"/>
</dbReference>
<gene>
    <name evidence="2" type="ORF">rosag_50830</name>
</gene>
<dbReference type="Proteomes" id="UP001161325">
    <property type="component" value="Unassembled WGS sequence"/>
</dbReference>
<reference evidence="2" key="1">
    <citation type="submission" date="2022-08" db="EMBL/GenBank/DDBJ databases">
        <title>Draft genome sequencing of Roseisolibacter agri AW1220.</title>
        <authorList>
            <person name="Tobiishi Y."/>
            <person name="Tonouchi A."/>
        </authorList>
    </citation>
    <scope>NUCLEOTIDE SEQUENCE</scope>
    <source>
        <strain evidence="2">AW1220</strain>
    </source>
</reference>